<organism evidence="3 4">
    <name type="scientific">Symbiodinium microadriaticum</name>
    <name type="common">Dinoflagellate</name>
    <name type="synonym">Zooxanthella microadriatica</name>
    <dbReference type="NCBI Taxonomy" id="2951"/>
    <lineage>
        <taxon>Eukaryota</taxon>
        <taxon>Sar</taxon>
        <taxon>Alveolata</taxon>
        <taxon>Dinophyceae</taxon>
        <taxon>Suessiales</taxon>
        <taxon>Symbiodiniaceae</taxon>
        <taxon>Symbiodinium</taxon>
    </lineage>
</organism>
<dbReference type="Gene3D" id="3.60.10.10">
    <property type="entry name" value="Endonuclease/exonuclease/phosphatase"/>
    <property type="match status" value="1"/>
</dbReference>
<evidence type="ECO:0008006" key="5">
    <source>
        <dbReference type="Google" id="ProtNLM"/>
    </source>
</evidence>
<feature type="compositionally biased region" description="Acidic residues" evidence="2">
    <location>
        <begin position="369"/>
        <end position="380"/>
    </location>
</feature>
<sequence length="1766" mass="200953">MHYVFSQLTARVGQCRLPTGVLNFLAQLQIALTWAESNDASLQKVHQPKAGLFGTAPGDKRRICRKEYHADVLNGALGGPIEFPWNAFLGRGMHPRHLPLPTFSRVTTNELCEIEYDFDDESAIMTFIQDIANPVNPHGKCFIAELEVPWVDISFYAKQQLLKKPPLEECGVVIDCGSVERFLIPTIRTRTAGNGSVAVKCIDIAAPISHDEGEAYERVGIRLPTGAFTYAFFESQYLARAEDPRRGALFLIDPNMILCQNAMTEAQKKEFQTYGGKKVLYFDVLDDPNIKERKAEIQRCREKGDEQRKRYEEADRKWEEEREQRLLQAQQEEAKPKLSKKAKQKARQALKKGIKPGIEEQKETVAEKADDEANEEEDSEQERLHKQRQAERRAKIEEDLKQEKEQDSQRKKLEMAEAQKRVLQWSLEKLLQECRTWMTCLTASVGTWNRREPVMPMLAMTMVKALIGNLLLALACQEMKIALDVPAAAPGVALGSGAGRDSDLTLPPVMHRRDHLRLFRYMELLLPPLLALQTLTCLKGPLIRVRSYGRRTFEDAVAPRSGLKEAPLYGDDPADEAEEGEEEEESDPDPFATDTGCDEREQQEDAEEEEEGDFHTTGELGEVSSGDFTRLSSITTTGRLALILACLLPLLQREHRKIFHFCYQFDYNSRRQMAQLCTEACFDYHQVFGANKTSALQGLATLVRQDFMGEAELHQQDLAPGRLLHVRIARAEYNIDVLNFYQHAYQQDSSGKNLSKRHSLWDRLNSTIQGLARRNLLVVLGDFNCTPIHVPGHTGYELPRAKLYADAAEFSTILEANQLIALNTWSRRRSLDTFVGSKHKSLIDFALTRRGHADLEARQSKPLKDVTFSPWRLGGKHFPVQASLPLHPGWQRASVRTVTQPRPSYDLPALNQAVRDQTSSYQALRVTFEHQVSQLQAPTLQQLNDLLLKVVCKLFPKRPTVTAKRAWQTEEVRISVADMWRARKRMQRSTGHAPQSFRQCFQAWLRHRDFQKAYKALKRQGKEARKAILEQQLVQAREAVRRGDHGQLHRIIRQLAPKTQRTQVRIHGRNGEMLTYQQEHQAIIDYFELHRLTLNKLSARSRSYSHSDASTGSMASHVKAIHPDLMLHWDNAMAHSLTLREGQAAQEVADILQAAVETINPPSRVDEEMPPTSALGKRAEQRTAEGPAKFSKPAGKGQGQGSHHPTEQEPSRGSGQSSDQWQDLPANPRNWTKEQTRQRQDDMWRQWESNTAWYQTQDIKKLRQEMEQMQEQIRLLARMSLRHEDELSQGRTERDFVLTFEPPTPGSRDNTANMLEILFKMALVWKEKKEEGKVDSSLRLVLFLGLIKQYIKQITTSLEQPEDREQLATMKFLRQTNEGRSMEWPYLRWNQERQLLEEAPMAALSHTDLMTALSTLENSITAPGALLRFHSTRKLVESHQSPVTFLVSIGLRDPKSLLCYRALSLLCFNASSQLLKLRIRPAKMERQPLAKVLAEYFPPPEMAMGRGKQGKGQGRDKELRMSPSRQGKRIQPAPKSPAIRAEPAAPEAVEAKEREGAETTTTLRCCWNHVVTYVRQWRLDLTRQQDAAEFLVYMLEYATPATLSSQYFWKFISMDCRLRLCSSFNLSDGLRKTVTGLQVQWLKYSLNALPGKRIIASVITFECMLRPPGNPAAPPAASGDWGIGGWCNDRDRRCQRGDRAAPAAHNPFAVQKPEFVEQVFEAADPTRSSLLVVGNRDERLISPFQNEIMSGAASSINVFTDTEFGR</sequence>
<name>A0A1Q9CC12_SYMMI</name>
<feature type="compositionally biased region" description="Polar residues" evidence="2">
    <location>
        <begin position="1211"/>
        <end position="1221"/>
    </location>
</feature>
<dbReference type="EMBL" id="LSRX01001377">
    <property type="protein sequence ID" value="OLP80456.1"/>
    <property type="molecule type" value="Genomic_DNA"/>
</dbReference>
<dbReference type="InterPro" id="IPR036691">
    <property type="entry name" value="Endo/exonu/phosph_ase_sf"/>
</dbReference>
<dbReference type="OrthoDB" id="433327at2759"/>
<reference evidence="3 4" key="1">
    <citation type="submission" date="2016-02" db="EMBL/GenBank/DDBJ databases">
        <title>Genome analysis of coral dinoflagellate symbionts highlights evolutionary adaptations to a symbiotic lifestyle.</title>
        <authorList>
            <person name="Aranda M."/>
            <person name="Li Y."/>
            <person name="Liew Y.J."/>
            <person name="Baumgarten S."/>
            <person name="Simakov O."/>
            <person name="Wilson M."/>
            <person name="Piel J."/>
            <person name="Ashoor H."/>
            <person name="Bougouffa S."/>
            <person name="Bajic V.B."/>
            <person name="Ryu T."/>
            <person name="Ravasi T."/>
            <person name="Bayer T."/>
            <person name="Micklem G."/>
            <person name="Kim H."/>
            <person name="Bhak J."/>
            <person name="Lajeunesse T.C."/>
            <person name="Voolstra C.R."/>
        </authorList>
    </citation>
    <scope>NUCLEOTIDE SEQUENCE [LARGE SCALE GENOMIC DNA]</scope>
    <source>
        <strain evidence="3 4">CCMP2467</strain>
    </source>
</reference>
<evidence type="ECO:0000256" key="2">
    <source>
        <dbReference type="SAM" id="MobiDB-lite"/>
    </source>
</evidence>
<evidence type="ECO:0000313" key="3">
    <source>
        <dbReference type="EMBL" id="OLP80456.1"/>
    </source>
</evidence>
<feature type="region of interest" description="Disordered" evidence="2">
    <location>
        <begin position="1159"/>
        <end position="1241"/>
    </location>
</feature>
<feature type="compositionally biased region" description="Acidic residues" evidence="2">
    <location>
        <begin position="601"/>
        <end position="612"/>
    </location>
</feature>
<proteinExistence type="predicted"/>
<feature type="compositionally biased region" description="Basic and acidic residues" evidence="2">
    <location>
        <begin position="381"/>
        <end position="411"/>
    </location>
</feature>
<evidence type="ECO:0000313" key="4">
    <source>
        <dbReference type="Proteomes" id="UP000186817"/>
    </source>
</evidence>
<accession>A0A1Q9CC12</accession>
<comment type="caution">
    <text evidence="3">The sequence shown here is derived from an EMBL/GenBank/DDBJ whole genome shotgun (WGS) entry which is preliminary data.</text>
</comment>
<feature type="coiled-coil region" evidence="1">
    <location>
        <begin position="1252"/>
        <end position="1286"/>
    </location>
</feature>
<feature type="region of interest" description="Disordered" evidence="2">
    <location>
        <begin position="1502"/>
        <end position="1548"/>
    </location>
</feature>
<feature type="compositionally biased region" description="Acidic residues" evidence="2">
    <location>
        <begin position="572"/>
        <end position="588"/>
    </location>
</feature>
<feature type="compositionally biased region" description="Low complexity" evidence="2">
    <location>
        <begin position="1537"/>
        <end position="1548"/>
    </location>
</feature>
<feature type="compositionally biased region" description="Basic residues" evidence="2">
    <location>
        <begin position="337"/>
        <end position="354"/>
    </location>
</feature>
<keyword evidence="4" id="KW-1185">Reference proteome</keyword>
<feature type="compositionally biased region" description="Basic and acidic residues" evidence="2">
    <location>
        <begin position="357"/>
        <end position="368"/>
    </location>
</feature>
<dbReference type="Proteomes" id="UP000186817">
    <property type="component" value="Unassembled WGS sequence"/>
</dbReference>
<keyword evidence="1" id="KW-0175">Coiled coil</keyword>
<protein>
    <recommendedName>
        <fullName evidence="5">Endonuclease/exonuclease/phosphatase domain-containing protein</fullName>
    </recommendedName>
</protein>
<dbReference type="SUPFAM" id="SSF56219">
    <property type="entry name" value="DNase I-like"/>
    <property type="match status" value="1"/>
</dbReference>
<feature type="region of interest" description="Disordered" evidence="2">
    <location>
        <begin position="562"/>
        <end position="622"/>
    </location>
</feature>
<feature type="compositionally biased region" description="Basic and acidic residues" evidence="2">
    <location>
        <begin position="1231"/>
        <end position="1241"/>
    </location>
</feature>
<gene>
    <name evidence="3" type="ORF">AK812_SmicGene39117</name>
</gene>
<feature type="region of interest" description="Disordered" evidence="2">
    <location>
        <begin position="329"/>
        <end position="411"/>
    </location>
</feature>
<evidence type="ECO:0000256" key="1">
    <source>
        <dbReference type="SAM" id="Coils"/>
    </source>
</evidence>